<comment type="caution">
    <text evidence="1">The sequence shown here is derived from an EMBL/GenBank/DDBJ whole genome shotgun (WGS) entry which is preliminary data.</text>
</comment>
<reference evidence="1 2" key="1">
    <citation type="submission" date="2024-02" db="EMBL/GenBank/DDBJ databases">
        <title>Discinaceae phylogenomics.</title>
        <authorList>
            <person name="Dirks A.C."/>
            <person name="James T.Y."/>
        </authorList>
    </citation>
    <scope>NUCLEOTIDE SEQUENCE [LARGE SCALE GENOMIC DNA]</scope>
    <source>
        <strain evidence="1 2">ACD0624</strain>
    </source>
</reference>
<evidence type="ECO:0000313" key="1">
    <source>
        <dbReference type="EMBL" id="KAL0635437.1"/>
    </source>
</evidence>
<dbReference type="Gene3D" id="1.25.40.20">
    <property type="entry name" value="Ankyrin repeat-containing domain"/>
    <property type="match status" value="1"/>
</dbReference>
<organism evidence="1 2">
    <name type="scientific">Discina gigas</name>
    <dbReference type="NCBI Taxonomy" id="1032678"/>
    <lineage>
        <taxon>Eukaryota</taxon>
        <taxon>Fungi</taxon>
        <taxon>Dikarya</taxon>
        <taxon>Ascomycota</taxon>
        <taxon>Pezizomycotina</taxon>
        <taxon>Pezizomycetes</taxon>
        <taxon>Pezizales</taxon>
        <taxon>Discinaceae</taxon>
        <taxon>Discina</taxon>
    </lineage>
</organism>
<dbReference type="InterPro" id="IPR036770">
    <property type="entry name" value="Ankyrin_rpt-contain_sf"/>
</dbReference>
<dbReference type="SUPFAM" id="SSF48403">
    <property type="entry name" value="Ankyrin repeat"/>
    <property type="match status" value="1"/>
</dbReference>
<evidence type="ECO:0000313" key="2">
    <source>
        <dbReference type="Proteomes" id="UP001447188"/>
    </source>
</evidence>
<accession>A0ABR3GHM2</accession>
<evidence type="ECO:0008006" key="3">
    <source>
        <dbReference type="Google" id="ProtNLM"/>
    </source>
</evidence>
<gene>
    <name evidence="1" type="ORF">Q9L58_005645</name>
</gene>
<dbReference type="Proteomes" id="UP001447188">
    <property type="component" value="Unassembled WGS sequence"/>
</dbReference>
<protein>
    <recommendedName>
        <fullName evidence="3">Ankyrin repeat protein</fullName>
    </recommendedName>
</protein>
<sequence>MPMLALPNELLLKIAQGLLPSAICHCDCDCRCHHISPHLSAFSRVNQRLHALLAEYLLATASPLHILFWAVANSRTDTVALALERGADANTPRRPESNIKSKSNSATSWDIHWTPVDLAISMRQHSVDAKSHALKLATLALLLGAGGTCRIDSLIMPTHYGDLDLLTLCLPQITGIEDRYDETGLRTLLATAAGGGHAEATKLVIHAGASVNSTGEPRHFRYYPPLWVCWHVPMSVLQVLLDAGADATWEAADATWAATYGVTVLQNMRHRSAGSPELEEKIALLVRYGAVDEGLSWRIGWPPGARREHHWPEREYRGWVPGSRDTPVDWAQGWALISRDERCTDNCY</sequence>
<proteinExistence type="predicted"/>
<dbReference type="EMBL" id="JBBBZM010000070">
    <property type="protein sequence ID" value="KAL0635437.1"/>
    <property type="molecule type" value="Genomic_DNA"/>
</dbReference>
<keyword evidence="2" id="KW-1185">Reference proteome</keyword>
<name>A0ABR3GHM2_9PEZI</name>